<dbReference type="PROSITE" id="PS50928">
    <property type="entry name" value="ABC_TM1"/>
    <property type="match status" value="1"/>
</dbReference>
<organism evidence="9 10">
    <name type="scientific">Paenibacillus piri</name>
    <dbReference type="NCBI Taxonomy" id="2547395"/>
    <lineage>
        <taxon>Bacteria</taxon>
        <taxon>Bacillati</taxon>
        <taxon>Bacillota</taxon>
        <taxon>Bacilli</taxon>
        <taxon>Bacillales</taxon>
        <taxon>Paenibacillaceae</taxon>
        <taxon>Paenibacillus</taxon>
    </lineage>
</organism>
<keyword evidence="3" id="KW-1003">Cell membrane</keyword>
<feature type="transmembrane region" description="Helical" evidence="7">
    <location>
        <begin position="119"/>
        <end position="141"/>
    </location>
</feature>
<evidence type="ECO:0000256" key="5">
    <source>
        <dbReference type="ARBA" id="ARBA00022989"/>
    </source>
</evidence>
<feature type="transmembrane region" description="Helical" evidence="7">
    <location>
        <begin position="301"/>
        <end position="327"/>
    </location>
</feature>
<dbReference type="InterPro" id="IPR035906">
    <property type="entry name" value="MetI-like_sf"/>
</dbReference>
<protein>
    <submittedName>
        <fullName evidence="9">Sugar ABC transporter permease</fullName>
    </submittedName>
</protein>
<name>A0A4R5KBH4_9BACL</name>
<feature type="domain" description="ABC transmembrane type-1" evidence="8">
    <location>
        <begin position="115"/>
        <end position="328"/>
    </location>
</feature>
<evidence type="ECO:0000256" key="6">
    <source>
        <dbReference type="ARBA" id="ARBA00023136"/>
    </source>
</evidence>
<evidence type="ECO:0000256" key="3">
    <source>
        <dbReference type="ARBA" id="ARBA00022475"/>
    </source>
</evidence>
<dbReference type="PANTHER" id="PTHR30193">
    <property type="entry name" value="ABC TRANSPORTER PERMEASE PROTEIN"/>
    <property type="match status" value="1"/>
</dbReference>
<dbReference type="OrthoDB" id="9809173at2"/>
<keyword evidence="10" id="KW-1185">Reference proteome</keyword>
<dbReference type="Proteomes" id="UP000295636">
    <property type="component" value="Unassembled WGS sequence"/>
</dbReference>
<reference evidence="9 10" key="1">
    <citation type="submission" date="2019-03" db="EMBL/GenBank/DDBJ databases">
        <title>This is whole genome sequence of Paenibacillus sp MS74 strain.</title>
        <authorList>
            <person name="Trinh H.N."/>
        </authorList>
    </citation>
    <scope>NUCLEOTIDE SEQUENCE [LARGE SCALE GENOMIC DNA]</scope>
    <source>
        <strain evidence="9 10">MS74</strain>
    </source>
</reference>
<feature type="transmembrane region" description="Helical" evidence="7">
    <location>
        <begin position="57"/>
        <end position="78"/>
    </location>
</feature>
<dbReference type="GO" id="GO:0005886">
    <property type="term" value="C:plasma membrane"/>
    <property type="evidence" value="ECO:0007669"/>
    <property type="project" value="UniProtKB-SubCell"/>
</dbReference>
<dbReference type="SUPFAM" id="SSF161098">
    <property type="entry name" value="MetI-like"/>
    <property type="match status" value="1"/>
</dbReference>
<dbReference type="PANTHER" id="PTHR30193:SF37">
    <property type="entry name" value="INNER MEMBRANE ABC TRANSPORTER PERMEASE PROTEIN YCJO"/>
    <property type="match status" value="1"/>
</dbReference>
<gene>
    <name evidence="9" type="ORF">E1757_29520</name>
</gene>
<dbReference type="Gene3D" id="1.10.3720.10">
    <property type="entry name" value="MetI-like"/>
    <property type="match status" value="1"/>
</dbReference>
<evidence type="ECO:0000259" key="8">
    <source>
        <dbReference type="PROSITE" id="PS50928"/>
    </source>
</evidence>
<feature type="transmembrane region" description="Helical" evidence="7">
    <location>
        <begin position="261"/>
        <end position="281"/>
    </location>
</feature>
<dbReference type="InterPro" id="IPR051393">
    <property type="entry name" value="ABC_transporter_permease"/>
</dbReference>
<comment type="similarity">
    <text evidence="7">Belongs to the binding-protein-dependent transport system permease family.</text>
</comment>
<keyword evidence="6 7" id="KW-0472">Membrane</keyword>
<feature type="transmembrane region" description="Helical" evidence="7">
    <location>
        <begin position="193"/>
        <end position="215"/>
    </location>
</feature>
<evidence type="ECO:0000256" key="7">
    <source>
        <dbReference type="RuleBase" id="RU363032"/>
    </source>
</evidence>
<dbReference type="AlphaFoldDB" id="A0A4R5KBH4"/>
<dbReference type="GO" id="GO:0055085">
    <property type="term" value="P:transmembrane transport"/>
    <property type="evidence" value="ECO:0007669"/>
    <property type="project" value="InterPro"/>
</dbReference>
<evidence type="ECO:0000313" key="10">
    <source>
        <dbReference type="Proteomes" id="UP000295636"/>
    </source>
</evidence>
<keyword evidence="2 7" id="KW-0813">Transport</keyword>
<feature type="transmembrane region" description="Helical" evidence="7">
    <location>
        <begin position="153"/>
        <end position="173"/>
    </location>
</feature>
<sequence length="338" mass="37575">MNRRTGFGTFKMEKRGSGVMCMRKTAYGEPGQSSAVKLAGTGERLRYWAKEIYKNRVNYFFIAPMYLFLIAFLIIPTIQGLYLSFYQFTADSAKRFVGLQNFIALFRDPVFWIALKNTAVLVIGVVPSSLLVSLIISVIIHRRSQILKSFVRGAFYLPLVVSSVALSISWKYIYDPAIGLGNYVLGLFGLDPVVWLGDARYVLPALMFIIFTFSLGKPIMLYLASLGAIPDTYYEAARIDGAGSISQFVHITLPMLKPTTLYLVVTGTIGAFQVFVFVKLLTSGGPNNSSQTLAYMLYEKAFIFGQFGIGCVIGTILCLICMGIAIVEYKFLSSDIEY</sequence>
<dbReference type="CDD" id="cd06261">
    <property type="entry name" value="TM_PBP2"/>
    <property type="match status" value="1"/>
</dbReference>
<accession>A0A4R5KBH4</accession>
<evidence type="ECO:0000256" key="4">
    <source>
        <dbReference type="ARBA" id="ARBA00022692"/>
    </source>
</evidence>
<evidence type="ECO:0000256" key="1">
    <source>
        <dbReference type="ARBA" id="ARBA00004651"/>
    </source>
</evidence>
<dbReference type="Pfam" id="PF00528">
    <property type="entry name" value="BPD_transp_1"/>
    <property type="match status" value="1"/>
</dbReference>
<keyword evidence="5 7" id="KW-1133">Transmembrane helix</keyword>
<evidence type="ECO:0000256" key="2">
    <source>
        <dbReference type="ARBA" id="ARBA00022448"/>
    </source>
</evidence>
<dbReference type="InterPro" id="IPR000515">
    <property type="entry name" value="MetI-like"/>
</dbReference>
<comment type="caution">
    <text evidence="9">The sequence shown here is derived from an EMBL/GenBank/DDBJ whole genome shotgun (WGS) entry which is preliminary data.</text>
</comment>
<dbReference type="EMBL" id="SMRT01000020">
    <property type="protein sequence ID" value="TDF92529.1"/>
    <property type="molecule type" value="Genomic_DNA"/>
</dbReference>
<proteinExistence type="inferred from homology"/>
<keyword evidence="4 7" id="KW-0812">Transmembrane</keyword>
<evidence type="ECO:0000313" key="9">
    <source>
        <dbReference type="EMBL" id="TDF92529.1"/>
    </source>
</evidence>
<comment type="subcellular location">
    <subcellularLocation>
        <location evidence="1 7">Cell membrane</location>
        <topology evidence="1 7">Multi-pass membrane protein</topology>
    </subcellularLocation>
</comment>